<gene>
    <name evidence="1" type="ORF">PYW08_000081</name>
</gene>
<keyword evidence="2" id="KW-1185">Reference proteome</keyword>
<protein>
    <submittedName>
        <fullName evidence="1">Uncharacterized protein</fullName>
    </submittedName>
</protein>
<dbReference type="Proteomes" id="UP001231649">
    <property type="component" value="Chromosome 1"/>
</dbReference>
<dbReference type="EMBL" id="CM056777">
    <property type="protein sequence ID" value="KAJ8737486.1"/>
    <property type="molecule type" value="Genomic_DNA"/>
</dbReference>
<proteinExistence type="predicted"/>
<evidence type="ECO:0000313" key="2">
    <source>
        <dbReference type="Proteomes" id="UP001231649"/>
    </source>
</evidence>
<reference evidence="1" key="1">
    <citation type="submission" date="2023-03" db="EMBL/GenBank/DDBJ databases">
        <title>Chromosome-level genomes of two armyworms, Mythimna separata and Mythimna loreyi, provide insights into the biosynthesis and reception of sex pheromones.</title>
        <authorList>
            <person name="Zhao H."/>
        </authorList>
    </citation>
    <scope>NUCLEOTIDE SEQUENCE</scope>
    <source>
        <strain evidence="1">BeijingLab</strain>
    </source>
</reference>
<organism evidence="1 2">
    <name type="scientific">Mythimna loreyi</name>
    <dbReference type="NCBI Taxonomy" id="667449"/>
    <lineage>
        <taxon>Eukaryota</taxon>
        <taxon>Metazoa</taxon>
        <taxon>Ecdysozoa</taxon>
        <taxon>Arthropoda</taxon>
        <taxon>Hexapoda</taxon>
        <taxon>Insecta</taxon>
        <taxon>Pterygota</taxon>
        <taxon>Neoptera</taxon>
        <taxon>Endopterygota</taxon>
        <taxon>Lepidoptera</taxon>
        <taxon>Glossata</taxon>
        <taxon>Ditrysia</taxon>
        <taxon>Noctuoidea</taxon>
        <taxon>Noctuidae</taxon>
        <taxon>Noctuinae</taxon>
        <taxon>Hadenini</taxon>
        <taxon>Mythimna</taxon>
    </lineage>
</organism>
<sequence length="170" mass="19849">MKITLKICITCLMFELASFASILDETKYKKYENSIGLSKVVRYIIDAKLRSSNRRHIDEESLAKAKKLIDYTRGKEKLRSDPADEHAFLVEHELKTALSNKKSALHDRPYIEKQGRNDFLVMQPEVIDPFVTIVPNQVYYDIEKKCVNWLDDCSLKGIRERLLRGSRNRK</sequence>
<evidence type="ECO:0000313" key="1">
    <source>
        <dbReference type="EMBL" id="KAJ8737486.1"/>
    </source>
</evidence>
<comment type="caution">
    <text evidence="1">The sequence shown here is derived from an EMBL/GenBank/DDBJ whole genome shotgun (WGS) entry which is preliminary data.</text>
</comment>
<accession>A0ACC2RAH3</accession>
<name>A0ACC2RAH3_9NEOP</name>